<sequence length="49" mass="5818">MPSSSLPILLSQRPRGDNFCFSYFSFLALPHYLYSKQHIRERWANSVKQ</sequence>
<dbReference type="EMBL" id="GGEC01073316">
    <property type="protein sequence ID" value="MBX53800.1"/>
    <property type="molecule type" value="Transcribed_RNA"/>
</dbReference>
<protein>
    <submittedName>
        <fullName evidence="1">Uncharacterized protein</fullName>
    </submittedName>
</protein>
<accession>A0A2P2PGD3</accession>
<proteinExistence type="predicted"/>
<organism evidence="1">
    <name type="scientific">Rhizophora mucronata</name>
    <name type="common">Asiatic mangrove</name>
    <dbReference type="NCBI Taxonomy" id="61149"/>
    <lineage>
        <taxon>Eukaryota</taxon>
        <taxon>Viridiplantae</taxon>
        <taxon>Streptophyta</taxon>
        <taxon>Embryophyta</taxon>
        <taxon>Tracheophyta</taxon>
        <taxon>Spermatophyta</taxon>
        <taxon>Magnoliopsida</taxon>
        <taxon>eudicotyledons</taxon>
        <taxon>Gunneridae</taxon>
        <taxon>Pentapetalae</taxon>
        <taxon>rosids</taxon>
        <taxon>fabids</taxon>
        <taxon>Malpighiales</taxon>
        <taxon>Rhizophoraceae</taxon>
        <taxon>Rhizophora</taxon>
    </lineage>
</organism>
<reference evidence="1" key="1">
    <citation type="submission" date="2018-02" db="EMBL/GenBank/DDBJ databases">
        <title>Rhizophora mucronata_Transcriptome.</title>
        <authorList>
            <person name="Meera S.P."/>
            <person name="Sreeshan A."/>
            <person name="Augustine A."/>
        </authorList>
    </citation>
    <scope>NUCLEOTIDE SEQUENCE</scope>
    <source>
        <tissue evidence="1">Leaf</tissue>
    </source>
</reference>
<dbReference type="AlphaFoldDB" id="A0A2P2PGD3"/>
<name>A0A2P2PGD3_RHIMU</name>
<evidence type="ECO:0000313" key="1">
    <source>
        <dbReference type="EMBL" id="MBX53800.1"/>
    </source>
</evidence>